<evidence type="ECO:0000256" key="1">
    <source>
        <dbReference type="ARBA" id="ARBA00004141"/>
    </source>
</evidence>
<evidence type="ECO:0000256" key="2">
    <source>
        <dbReference type="ARBA" id="ARBA00006840"/>
    </source>
</evidence>
<evidence type="ECO:0000256" key="4">
    <source>
        <dbReference type="ARBA" id="ARBA00022989"/>
    </source>
</evidence>
<evidence type="ECO:0000313" key="8">
    <source>
        <dbReference type="EMBL" id="KAK2177116.1"/>
    </source>
</evidence>
<name>A0AAD9NQR6_RIDPI</name>
<sequence>MKIITNIFLQFLGVIIIVFILQVIIGIIAFIYREQTAEVAEKQLRFAMREYTNSKVTARAIDTIQSQFSCCGLKNPFDWNVNPDFSCHSTSEFACGVPPSCCSDEEPTATCGHGVRTGLSGKLLPEKLRILRRKKINTRGCSRFFMSWVENHLDMVGATALGFAILHILGIFIVYVLITKVHDHKLLYRYRKRVYEQ</sequence>
<keyword evidence="3 7" id="KW-0812">Transmembrane</keyword>
<dbReference type="SUPFAM" id="SSF48652">
    <property type="entry name" value="Tetraspanin"/>
    <property type="match status" value="1"/>
</dbReference>
<keyword evidence="9" id="KW-1185">Reference proteome</keyword>
<dbReference type="Pfam" id="PF00335">
    <property type="entry name" value="Tetraspanin"/>
    <property type="match status" value="1"/>
</dbReference>
<dbReference type="InterPro" id="IPR008952">
    <property type="entry name" value="Tetraspanin_EC2_sf"/>
</dbReference>
<reference evidence="8" key="1">
    <citation type="journal article" date="2023" name="Mol. Biol. Evol.">
        <title>Third-Generation Sequencing Reveals the Adaptive Role of the Epigenome in Three Deep-Sea Polychaetes.</title>
        <authorList>
            <person name="Perez M."/>
            <person name="Aroh O."/>
            <person name="Sun Y."/>
            <person name="Lan Y."/>
            <person name="Juniper S.K."/>
            <person name="Young C.R."/>
            <person name="Angers B."/>
            <person name="Qian P.Y."/>
        </authorList>
    </citation>
    <scope>NUCLEOTIDE SEQUENCE</scope>
    <source>
        <strain evidence="8">R07B-5</strain>
    </source>
</reference>
<keyword evidence="4 7" id="KW-1133">Transmembrane helix</keyword>
<comment type="caution">
    <text evidence="7">Lacks conserved residue(s) required for the propagation of feature annotation.</text>
</comment>
<protein>
    <recommendedName>
        <fullName evidence="7">Tetraspanin</fullName>
    </recommendedName>
</protein>
<feature type="transmembrane region" description="Helical" evidence="7">
    <location>
        <begin position="155"/>
        <end position="178"/>
    </location>
</feature>
<dbReference type="InterPro" id="IPR018499">
    <property type="entry name" value="Tetraspanin/Peripherin"/>
</dbReference>
<accession>A0AAD9NQR6</accession>
<dbReference type="GO" id="GO:0005886">
    <property type="term" value="C:plasma membrane"/>
    <property type="evidence" value="ECO:0007669"/>
    <property type="project" value="TreeGrafter"/>
</dbReference>
<comment type="similarity">
    <text evidence="2 7">Belongs to the tetraspanin (TM4SF) family.</text>
</comment>
<evidence type="ECO:0000256" key="5">
    <source>
        <dbReference type="ARBA" id="ARBA00023136"/>
    </source>
</evidence>
<dbReference type="Proteomes" id="UP001209878">
    <property type="component" value="Unassembled WGS sequence"/>
</dbReference>
<dbReference type="PANTHER" id="PTHR19282">
    <property type="entry name" value="TETRASPANIN"/>
    <property type="match status" value="1"/>
</dbReference>
<dbReference type="Gene3D" id="1.10.1450.10">
    <property type="entry name" value="Tetraspanin"/>
    <property type="match status" value="1"/>
</dbReference>
<organism evidence="8 9">
    <name type="scientific">Ridgeia piscesae</name>
    <name type="common">Tubeworm</name>
    <dbReference type="NCBI Taxonomy" id="27915"/>
    <lineage>
        <taxon>Eukaryota</taxon>
        <taxon>Metazoa</taxon>
        <taxon>Spiralia</taxon>
        <taxon>Lophotrochozoa</taxon>
        <taxon>Annelida</taxon>
        <taxon>Polychaeta</taxon>
        <taxon>Sedentaria</taxon>
        <taxon>Canalipalpata</taxon>
        <taxon>Sabellida</taxon>
        <taxon>Siboglinidae</taxon>
        <taxon>Ridgeia</taxon>
    </lineage>
</organism>
<evidence type="ECO:0000256" key="6">
    <source>
        <dbReference type="PIRSR" id="PIRSR002419-1"/>
    </source>
</evidence>
<evidence type="ECO:0000256" key="3">
    <source>
        <dbReference type="ARBA" id="ARBA00022692"/>
    </source>
</evidence>
<dbReference type="AlphaFoldDB" id="A0AAD9NQR6"/>
<evidence type="ECO:0000313" key="9">
    <source>
        <dbReference type="Proteomes" id="UP001209878"/>
    </source>
</evidence>
<dbReference type="PANTHER" id="PTHR19282:SF544">
    <property type="entry name" value="TETRASPANIN"/>
    <property type="match status" value="1"/>
</dbReference>
<comment type="caution">
    <text evidence="8">The sequence shown here is derived from an EMBL/GenBank/DDBJ whole genome shotgun (WGS) entry which is preliminary data.</text>
</comment>
<feature type="transmembrane region" description="Helical" evidence="7">
    <location>
        <begin position="7"/>
        <end position="32"/>
    </location>
</feature>
<proteinExistence type="inferred from homology"/>
<comment type="subcellular location">
    <subcellularLocation>
        <location evidence="1 7">Membrane</location>
        <topology evidence="1 7">Multi-pass membrane protein</topology>
    </subcellularLocation>
</comment>
<feature type="disulfide bond" evidence="6">
    <location>
        <begin position="71"/>
        <end position="87"/>
    </location>
</feature>
<gene>
    <name evidence="8" type="ORF">NP493_618g00044</name>
</gene>
<dbReference type="PRINTS" id="PR00259">
    <property type="entry name" value="TMFOUR"/>
</dbReference>
<dbReference type="EMBL" id="JAODUO010000617">
    <property type="protein sequence ID" value="KAK2177116.1"/>
    <property type="molecule type" value="Genomic_DNA"/>
</dbReference>
<evidence type="ECO:0000256" key="7">
    <source>
        <dbReference type="RuleBase" id="RU361218"/>
    </source>
</evidence>
<keyword evidence="5 7" id="KW-0472">Membrane</keyword>
<keyword evidence="6" id="KW-1015">Disulfide bond</keyword>
<dbReference type="PIRSF" id="PIRSF002419">
    <property type="entry name" value="Tetraspanin"/>
    <property type="match status" value="1"/>
</dbReference>
<dbReference type="InterPro" id="IPR000301">
    <property type="entry name" value="Tetraspanin_animals"/>
</dbReference>